<reference evidence="11" key="3">
    <citation type="submission" date="2025-09" db="UniProtKB">
        <authorList>
            <consortium name="Ensembl"/>
        </authorList>
    </citation>
    <scope>IDENTIFICATION</scope>
</reference>
<comment type="subcellular location">
    <subcellularLocation>
        <location evidence="1">Secreted</location>
    </subcellularLocation>
</comment>
<evidence type="ECO:0000256" key="8">
    <source>
        <dbReference type="ARBA" id="ARBA00023180"/>
    </source>
</evidence>
<comment type="subunit">
    <text evidence="3">Forms disulfide-linked dimers.</text>
</comment>
<dbReference type="Ensembl" id="ENSPNAT00000086939.1">
    <property type="protein sequence ID" value="ENSPNAP00000045520.1"/>
    <property type="gene ID" value="ENSPNAG00000002000.2"/>
</dbReference>
<dbReference type="InterPro" id="IPR001299">
    <property type="entry name" value="Ependymin"/>
</dbReference>
<evidence type="ECO:0000313" key="12">
    <source>
        <dbReference type="Proteomes" id="UP001501920"/>
    </source>
</evidence>
<evidence type="ECO:0000256" key="2">
    <source>
        <dbReference type="ARBA" id="ARBA00010771"/>
    </source>
</evidence>
<comment type="function">
    <text evidence="9">May play a role in neural plasticity. May be involved during axon regeneration.</text>
</comment>
<comment type="similarity">
    <text evidence="2">Belongs to the ependymin family.</text>
</comment>
<keyword evidence="4" id="KW-0964">Secreted</keyword>
<feature type="region of interest" description="Disordered" evidence="10">
    <location>
        <begin position="76"/>
        <end position="96"/>
    </location>
</feature>
<evidence type="ECO:0000256" key="6">
    <source>
        <dbReference type="ARBA" id="ARBA00022837"/>
    </source>
</evidence>
<dbReference type="InterPro" id="IPR018224">
    <property type="entry name" value="Ependymin_CS"/>
</dbReference>
<proteinExistence type="inferred from homology"/>
<organism evidence="11 12">
    <name type="scientific">Pygocentrus nattereri</name>
    <name type="common">Red-bellied piranha</name>
    <dbReference type="NCBI Taxonomy" id="42514"/>
    <lineage>
        <taxon>Eukaryota</taxon>
        <taxon>Metazoa</taxon>
        <taxon>Chordata</taxon>
        <taxon>Craniata</taxon>
        <taxon>Vertebrata</taxon>
        <taxon>Euteleostomi</taxon>
        <taxon>Actinopterygii</taxon>
        <taxon>Neopterygii</taxon>
        <taxon>Teleostei</taxon>
        <taxon>Ostariophysi</taxon>
        <taxon>Characiformes</taxon>
        <taxon>Characoidei</taxon>
        <taxon>Pygocentrus</taxon>
    </lineage>
</organism>
<evidence type="ECO:0000256" key="5">
    <source>
        <dbReference type="ARBA" id="ARBA00022729"/>
    </source>
</evidence>
<dbReference type="GO" id="GO:0007160">
    <property type="term" value="P:cell-matrix adhesion"/>
    <property type="evidence" value="ECO:0007669"/>
    <property type="project" value="InterPro"/>
</dbReference>
<dbReference type="PANTHER" id="PTHR10697:SF5">
    <property type="entry name" value="EPENDYMIN-RELATED"/>
    <property type="match status" value="1"/>
</dbReference>
<dbReference type="PANTHER" id="PTHR10697">
    <property type="entry name" value="MAMMALIAN EPENDYMIN-RELATED PROTEIN 1"/>
    <property type="match status" value="1"/>
</dbReference>
<sequence>MTLLTGNSTTILRQRSSALWRMKATRTKPPTWMCSSTLRRYLYFMFNLIWSLITITCTGKSADLNKTQHSWKKFTNETDDFPNDNNTHSDDRSFPLSLPRPHTQGVLYEIDSKNESCKKQTLKYRRHPMELPSDAHYESEAYLGSPSKSEQGLRVRTWNGKLPDLHANYTMLTTSCGCLTVSYCYHSEKTDLYFSFMNVETEVDDAHVFAPPAYCDGVALEDTPDDHSFFDLFHD</sequence>
<evidence type="ECO:0000256" key="3">
    <source>
        <dbReference type="ARBA" id="ARBA00011808"/>
    </source>
</evidence>
<keyword evidence="7" id="KW-1015">Disulfide bond</keyword>
<dbReference type="GO" id="GO:0005576">
    <property type="term" value="C:extracellular region"/>
    <property type="evidence" value="ECO:0007669"/>
    <property type="project" value="UniProtKB-SubCell"/>
</dbReference>
<dbReference type="Proteomes" id="UP001501920">
    <property type="component" value="Chromosome 23"/>
</dbReference>
<evidence type="ECO:0000256" key="4">
    <source>
        <dbReference type="ARBA" id="ARBA00022525"/>
    </source>
</evidence>
<dbReference type="PROSITE" id="PS00898">
    <property type="entry name" value="EPENDYMIN_1"/>
    <property type="match status" value="1"/>
</dbReference>
<evidence type="ECO:0000256" key="10">
    <source>
        <dbReference type="SAM" id="MobiDB-lite"/>
    </source>
</evidence>
<evidence type="ECO:0000256" key="7">
    <source>
        <dbReference type="ARBA" id="ARBA00023157"/>
    </source>
</evidence>
<dbReference type="PRINTS" id="PR00317">
    <property type="entry name" value="EPENDYMIN"/>
</dbReference>
<dbReference type="GeneTree" id="ENSGT00940000168284"/>
<reference evidence="11 12" key="1">
    <citation type="submission" date="2020-10" db="EMBL/GenBank/DDBJ databases">
        <title>Pygocentrus nattereri (red-bellied piranha) genome, fPygNat1, primary haplotype.</title>
        <authorList>
            <person name="Myers G."/>
            <person name="Meyer A."/>
            <person name="Karagic N."/>
            <person name="Pippel M."/>
            <person name="Winkler S."/>
            <person name="Tracey A."/>
            <person name="Wood J."/>
            <person name="Formenti G."/>
            <person name="Howe K."/>
            <person name="Fedrigo O."/>
            <person name="Jarvis E.D."/>
        </authorList>
    </citation>
    <scope>NUCLEOTIDE SEQUENCE [LARGE SCALE GENOMIC DNA]</scope>
</reference>
<dbReference type="PROSITE" id="PS00899">
    <property type="entry name" value="EPENDYMIN_2"/>
    <property type="match status" value="1"/>
</dbReference>
<keyword evidence="5" id="KW-0732">Signal</keyword>
<evidence type="ECO:0000256" key="1">
    <source>
        <dbReference type="ARBA" id="ARBA00004613"/>
    </source>
</evidence>
<dbReference type="GO" id="GO:0005764">
    <property type="term" value="C:lysosome"/>
    <property type="evidence" value="ECO:0007669"/>
    <property type="project" value="TreeGrafter"/>
</dbReference>
<evidence type="ECO:0000313" key="11">
    <source>
        <dbReference type="Ensembl" id="ENSPNAP00000045520.1"/>
    </source>
</evidence>
<dbReference type="Pfam" id="PF00811">
    <property type="entry name" value="Ependymin"/>
    <property type="match status" value="1"/>
</dbReference>
<dbReference type="GO" id="GO:0005509">
    <property type="term" value="F:calcium ion binding"/>
    <property type="evidence" value="ECO:0007669"/>
    <property type="project" value="InterPro"/>
</dbReference>
<keyword evidence="6" id="KW-0106">Calcium</keyword>
<evidence type="ECO:0000256" key="9">
    <source>
        <dbReference type="ARBA" id="ARBA00025568"/>
    </source>
</evidence>
<name>A0AAR2J0N9_PYGNA</name>
<accession>A0AAR2J0N9</accession>
<reference evidence="11" key="2">
    <citation type="submission" date="2025-08" db="UniProtKB">
        <authorList>
            <consortium name="Ensembl"/>
        </authorList>
    </citation>
    <scope>IDENTIFICATION</scope>
</reference>
<dbReference type="AlphaFoldDB" id="A0AAR2J0N9"/>
<dbReference type="SMART" id="SM00026">
    <property type="entry name" value="EPEND"/>
    <property type="match status" value="1"/>
</dbReference>
<keyword evidence="12" id="KW-1185">Reference proteome</keyword>
<keyword evidence="8" id="KW-0325">Glycoprotein</keyword>
<protein>
    <submittedName>
        <fullName evidence="11">Ependymin</fullName>
    </submittedName>
</protein>